<dbReference type="EMBL" id="PYGC01000005">
    <property type="protein sequence ID" value="PSK82847.1"/>
    <property type="molecule type" value="Genomic_DNA"/>
</dbReference>
<evidence type="ECO:0000256" key="1">
    <source>
        <dbReference type="ARBA" id="ARBA00037999"/>
    </source>
</evidence>
<dbReference type="EMBL" id="BLAU01000001">
    <property type="protein sequence ID" value="GET21338.1"/>
    <property type="molecule type" value="Genomic_DNA"/>
</dbReference>
<keyword evidence="3 4" id="KW-0663">Pyridoxal phosphate</keyword>
<dbReference type="InterPro" id="IPR015424">
    <property type="entry name" value="PyrdxlP-dep_Trfase"/>
</dbReference>
<dbReference type="GO" id="GO:0030170">
    <property type="term" value="F:pyridoxal phosphate binding"/>
    <property type="evidence" value="ECO:0007669"/>
    <property type="project" value="TreeGrafter"/>
</dbReference>
<comment type="similarity">
    <text evidence="1 4">Belongs to the DegT/DnrJ/EryC1 family.</text>
</comment>
<evidence type="ECO:0000313" key="5">
    <source>
        <dbReference type="EMBL" id="GET21338.1"/>
    </source>
</evidence>
<gene>
    <name evidence="5" type="primary">kdnA</name>
    <name evidence="6" type="ORF">CLV93_105241</name>
    <name evidence="5" type="ORF">JCM18694_15840</name>
</gene>
<dbReference type="GO" id="GO:0008483">
    <property type="term" value="F:transaminase activity"/>
    <property type="evidence" value="ECO:0007669"/>
    <property type="project" value="TreeGrafter"/>
</dbReference>
<sequence>MAGTELFGAEEKKEVMDVLETGILFRYNHDDQRKNIWKAKTFEQEFAKYLGSKHAHFCSSGTAADAISLAVSGIGVGDEVIVPPYTFIAPIEAVLMAGGVPVFADIDETLCLSPEAIEKAITPRTKAVLLIQVFGSMGRMDEIVEVCKKHNLKLIEDAAPALGGSYKGKMLGTFGDVSAFSFDFYKIITAGEGGAVAMNSDELFEKAHMYADHGHDHIGNNRGAEQHPILGFNFRGSELHAAVALAQLRKLPYIIEQQRKNQAALKEVLGEFDEIQLREVPDPEGDSATFLSFFLPDAAKARAVFDAIQVQGIGSAYWYQNNFHYHRQWEHLKKLKSIYPLPLTAVDNVPDYENLSLPGTDAIMERLVMIQIMVNWSDEKVKELQAKLRTALQSALNK</sequence>
<dbReference type="PANTHER" id="PTHR30244:SF34">
    <property type="entry name" value="DTDP-4-AMINO-4,6-DIDEOXYGALACTOSE TRANSAMINASE"/>
    <property type="match status" value="1"/>
</dbReference>
<comment type="caution">
    <text evidence="6">The sequence shown here is derived from an EMBL/GenBank/DDBJ whole genome shotgun (WGS) entry which is preliminary data.</text>
</comment>
<dbReference type="GO" id="GO:0000271">
    <property type="term" value="P:polysaccharide biosynthetic process"/>
    <property type="evidence" value="ECO:0007669"/>
    <property type="project" value="TreeGrafter"/>
</dbReference>
<reference evidence="5 8" key="2">
    <citation type="submission" date="2019-10" db="EMBL/GenBank/DDBJ databases">
        <title>Prolixibacter strains distinguished by the presence of nitrate reductase genes were adept at nitrate-dependent anaerobic corrosion of metallic iron and carbon steel.</title>
        <authorList>
            <person name="Iino T."/>
            <person name="Shono N."/>
            <person name="Ito K."/>
            <person name="Nakamura R."/>
            <person name="Sueoka K."/>
            <person name="Harayama S."/>
            <person name="Ohkuma M."/>
        </authorList>
    </citation>
    <scope>NUCLEOTIDE SEQUENCE [LARGE SCALE GENOMIC DNA]</scope>
    <source>
        <strain evidence="5 8">MIC1-1</strain>
    </source>
</reference>
<reference evidence="6 7" key="1">
    <citation type="submission" date="2018-03" db="EMBL/GenBank/DDBJ databases">
        <title>Genomic Encyclopedia of Archaeal and Bacterial Type Strains, Phase II (KMG-II): from individual species to whole genera.</title>
        <authorList>
            <person name="Goeker M."/>
        </authorList>
    </citation>
    <scope>NUCLEOTIDE SEQUENCE [LARGE SCALE GENOMIC DNA]</scope>
    <source>
        <strain evidence="6 7">DSM 27267</strain>
    </source>
</reference>
<evidence type="ECO:0000256" key="2">
    <source>
        <dbReference type="PIRSR" id="PIRSR000390-1"/>
    </source>
</evidence>
<dbReference type="SUPFAM" id="SSF53383">
    <property type="entry name" value="PLP-dependent transferases"/>
    <property type="match status" value="1"/>
</dbReference>
<dbReference type="Proteomes" id="UP000240621">
    <property type="component" value="Unassembled WGS sequence"/>
</dbReference>
<dbReference type="Gene3D" id="3.40.640.10">
    <property type="entry name" value="Type I PLP-dependent aspartate aminotransferase-like (Major domain)"/>
    <property type="match status" value="1"/>
</dbReference>
<proteinExistence type="inferred from homology"/>
<protein>
    <submittedName>
        <fullName evidence="6">8-amino-3,8-dideoxy-alpha-D-manno-octulosonate transaminase</fullName>
    </submittedName>
</protein>
<dbReference type="Pfam" id="PF01041">
    <property type="entry name" value="DegT_DnrJ_EryC1"/>
    <property type="match status" value="1"/>
</dbReference>
<evidence type="ECO:0000256" key="4">
    <source>
        <dbReference type="RuleBase" id="RU004508"/>
    </source>
</evidence>
<dbReference type="Gene3D" id="3.90.1150.10">
    <property type="entry name" value="Aspartate Aminotransferase, domain 1"/>
    <property type="match status" value="1"/>
</dbReference>
<keyword evidence="8" id="KW-1185">Reference proteome</keyword>
<dbReference type="PANTHER" id="PTHR30244">
    <property type="entry name" value="TRANSAMINASE"/>
    <property type="match status" value="1"/>
</dbReference>
<dbReference type="AlphaFoldDB" id="A0A2P8CCZ6"/>
<dbReference type="RefSeq" id="WP_106542435.1">
    <property type="nucleotide sequence ID" value="NZ_BLAU01000001.1"/>
</dbReference>
<dbReference type="InterPro" id="IPR015421">
    <property type="entry name" value="PyrdxlP-dep_Trfase_major"/>
</dbReference>
<dbReference type="InterPro" id="IPR015422">
    <property type="entry name" value="PyrdxlP-dep_Trfase_small"/>
</dbReference>
<evidence type="ECO:0000313" key="8">
    <source>
        <dbReference type="Proteomes" id="UP000396862"/>
    </source>
</evidence>
<dbReference type="PIRSF" id="PIRSF000390">
    <property type="entry name" value="PLP_StrS"/>
    <property type="match status" value="1"/>
</dbReference>
<dbReference type="OrthoDB" id="9810913at2"/>
<feature type="active site" description="Proton acceptor" evidence="2">
    <location>
        <position position="186"/>
    </location>
</feature>
<name>A0A2P8CCZ6_9BACT</name>
<feature type="modified residue" description="N6-(pyridoxal phosphate)lysine" evidence="3">
    <location>
        <position position="186"/>
    </location>
</feature>
<accession>A0A2P8CCZ6</accession>
<dbReference type="InterPro" id="IPR000653">
    <property type="entry name" value="DegT/StrS_aminotransferase"/>
</dbReference>
<dbReference type="CDD" id="cd00616">
    <property type="entry name" value="AHBA_syn"/>
    <property type="match status" value="1"/>
</dbReference>
<dbReference type="Proteomes" id="UP000396862">
    <property type="component" value="Unassembled WGS sequence"/>
</dbReference>
<evidence type="ECO:0000313" key="7">
    <source>
        <dbReference type="Proteomes" id="UP000240621"/>
    </source>
</evidence>
<organism evidence="6 7">
    <name type="scientific">Prolixibacter denitrificans</name>
    <dbReference type="NCBI Taxonomy" id="1541063"/>
    <lineage>
        <taxon>Bacteria</taxon>
        <taxon>Pseudomonadati</taxon>
        <taxon>Bacteroidota</taxon>
        <taxon>Bacteroidia</taxon>
        <taxon>Marinilabiliales</taxon>
        <taxon>Prolixibacteraceae</taxon>
        <taxon>Prolixibacter</taxon>
    </lineage>
</organism>
<evidence type="ECO:0000256" key="3">
    <source>
        <dbReference type="PIRSR" id="PIRSR000390-2"/>
    </source>
</evidence>
<evidence type="ECO:0000313" key="6">
    <source>
        <dbReference type="EMBL" id="PSK82847.1"/>
    </source>
</evidence>